<sequence>MLIFSILCLLFFMGNTFVLTQGCESGWFGDKCQYQCHCESTCDTSGDCTDNKCSPGWFGYKCQYRDLVHLSTRRINKNTVNNKNKTCIELEHQDNITLQWDNLYVFTWLRIDFYNEIPELITDLQILLRQDTRKSSSYVPCENKLFYIVKPQTIDVKCDFNGTFKELVLKGRTIQSICTLNINGGRNVALKQNTTQSGIYIYATYTAEYSNSSNAVDGKALYNFSQRSCAHPDSREKKQFWTVLFSPHVVTGYVLYDRQDNFANFKGFQLTASSGSNIQFKYRDVTRNGESKIYRIADSQKSIVTNVTIDRDDVLNVCEVEVYGECPPGTWGLNCSQCTAQCPHNCQVDDGSCEIKCPGFINPPFCNHTCESGWFGDGCKYQCHCKEKCDTSGYCTNNKCSGGWFGYKCQYRDLMYLVNLEANKVIFDNKDDTCITSKPDSIIIRWNESYVFTFLRIVVKNESYITDLKIQFQKIEKQSTQFLACQNQRLYLVDSKTMDVWCDLNDTFHQLTLTGKAILSLCTINVNGGRNIALKQNTTQSSTYTSKNYNNDDARSDNAVDGKSSKMFLQFKEKSCAHTAAKDKNSFWSVQFLPHLITGYVIYDRIDPNTFNLNGFTLSTFPKTDESFSFEDTVFDKRKIYRLVDPRKNLVSNVTITRKNTLNICEVEIYGECPTGTWGLACTNCSQQCPNECHIEDGRCVNLCLGFTNPPFCDEPCQKTEYGINCTKQCSSSCKNMECNPQTGECLECSGNGTYSGTCDKRKFF</sequence>
<evidence type="ECO:0000256" key="1">
    <source>
        <dbReference type="SAM" id="SignalP"/>
    </source>
</evidence>
<evidence type="ECO:0000313" key="2">
    <source>
        <dbReference type="Proteomes" id="UP001165740"/>
    </source>
</evidence>
<protein>
    <submittedName>
        <fullName evidence="3">Uncharacterized protein LOC106079461</fullName>
    </submittedName>
</protein>
<proteinExistence type="predicted"/>
<dbReference type="GeneID" id="106079461"/>
<dbReference type="OrthoDB" id="6102375at2759"/>
<reference evidence="3" key="1">
    <citation type="submission" date="2025-08" db="UniProtKB">
        <authorList>
            <consortium name="RefSeq"/>
        </authorList>
    </citation>
    <scope>IDENTIFICATION</scope>
</reference>
<dbReference type="PANTHER" id="PTHR26391">
    <property type="entry name" value="INACTIVE TYROSINE-PROTEIN KINASE 7"/>
    <property type="match status" value="1"/>
</dbReference>
<dbReference type="Gene3D" id="2.60.120.260">
    <property type="entry name" value="Galactose-binding domain-like"/>
    <property type="match status" value="2"/>
</dbReference>
<feature type="chain" id="PRO_5040961561" evidence="1">
    <location>
        <begin position="21"/>
        <end position="765"/>
    </location>
</feature>
<dbReference type="Gene3D" id="2.170.300.10">
    <property type="entry name" value="Tie2 ligand-binding domain superfamily"/>
    <property type="match status" value="1"/>
</dbReference>
<feature type="signal peptide" evidence="1">
    <location>
        <begin position="1"/>
        <end position="20"/>
    </location>
</feature>
<dbReference type="RefSeq" id="XP_055884618.1">
    <property type="nucleotide sequence ID" value="XM_056028643.1"/>
</dbReference>
<keyword evidence="1" id="KW-0732">Signal</keyword>
<dbReference type="InterPro" id="IPR008979">
    <property type="entry name" value="Galactose-bd-like_sf"/>
</dbReference>
<evidence type="ECO:0000313" key="3">
    <source>
        <dbReference type="RefSeq" id="XP_055884618.1"/>
    </source>
</evidence>
<name>A0A9W3ABT8_BIOGL</name>
<keyword evidence="2" id="KW-1185">Reference proteome</keyword>
<gene>
    <name evidence="3" type="primary">LOC106079461</name>
</gene>
<dbReference type="PANTHER" id="PTHR26391:SF18">
    <property type="entry name" value="PROTEIN KINASE RECEPTOR TIE-1, PUTATIVE-RELATED"/>
    <property type="match status" value="1"/>
</dbReference>
<dbReference type="AlphaFoldDB" id="A0A9W3ABT8"/>
<dbReference type="Proteomes" id="UP001165740">
    <property type="component" value="Chromosome 5"/>
</dbReference>
<dbReference type="SUPFAM" id="SSF49785">
    <property type="entry name" value="Galactose-binding domain-like"/>
    <property type="match status" value="2"/>
</dbReference>
<organism evidence="2 3">
    <name type="scientific">Biomphalaria glabrata</name>
    <name type="common">Bloodfluke planorb</name>
    <name type="synonym">Freshwater snail</name>
    <dbReference type="NCBI Taxonomy" id="6526"/>
    <lineage>
        <taxon>Eukaryota</taxon>
        <taxon>Metazoa</taxon>
        <taxon>Spiralia</taxon>
        <taxon>Lophotrochozoa</taxon>
        <taxon>Mollusca</taxon>
        <taxon>Gastropoda</taxon>
        <taxon>Heterobranchia</taxon>
        <taxon>Euthyneura</taxon>
        <taxon>Panpulmonata</taxon>
        <taxon>Hygrophila</taxon>
        <taxon>Lymnaeoidea</taxon>
        <taxon>Planorbidae</taxon>
        <taxon>Biomphalaria</taxon>
    </lineage>
</organism>
<accession>A0A9W3ABT8</accession>